<evidence type="ECO:0000313" key="1">
    <source>
        <dbReference type="EMBL" id="EAW30755.1"/>
    </source>
</evidence>
<evidence type="ECO:0008006" key="3">
    <source>
        <dbReference type="Google" id="ProtNLM"/>
    </source>
</evidence>
<protein>
    <recommendedName>
        <fullName evidence="3">UspA domain-containing protein</fullName>
    </recommendedName>
</protein>
<dbReference type="SUPFAM" id="SSF52402">
    <property type="entry name" value="Adenine nucleotide alpha hydrolases-like"/>
    <property type="match status" value="1"/>
</dbReference>
<dbReference type="Gene3D" id="3.40.50.12370">
    <property type="match status" value="1"/>
</dbReference>
<sequence>MESIMQKAIVIIDPTKDKQPALSRAIDCSQFYQQALHIRGIINSHEKTNKRALPDYSQAEESMRYYAEKVRDKKIEVVFSLASNDQKTNNPAIVKSYSDYSAVFKDYHAAPWRETIQHNDVRWMLDCKSHVCIVKGVHRWKNLRILVDMENSSDEKFHDKLFMNELTAAKYAEKLGADVYYLVNYKDSLHYPDRVQLLRQFHIDNRKIIIRSRNHAKILCEVAKEVNSKMIISGAPKSSDSAHYQYEHFMHNVMKGTDNDLLLIH</sequence>
<reference evidence="1 2" key="1">
    <citation type="journal article" date="2010" name="J. Bacteriol.">
        <title>Genome sequence of the oligotrophic marine Gammaproteobacterium HTCC2143, isolated from the Oregon Coast.</title>
        <authorList>
            <person name="Oh H.M."/>
            <person name="Kang I."/>
            <person name="Ferriera S."/>
            <person name="Giovannoni S.J."/>
            <person name="Cho J.C."/>
        </authorList>
    </citation>
    <scope>NUCLEOTIDE SEQUENCE [LARGE SCALE GENOMIC DNA]</scope>
    <source>
        <strain evidence="1 2">HTCC2143</strain>
    </source>
</reference>
<dbReference type="EMBL" id="AAVT01000006">
    <property type="protein sequence ID" value="EAW30755.1"/>
    <property type="molecule type" value="Genomic_DNA"/>
</dbReference>
<dbReference type="AlphaFoldDB" id="A0YEB9"/>
<dbReference type="Proteomes" id="UP000004931">
    <property type="component" value="Unassembled WGS sequence"/>
</dbReference>
<evidence type="ECO:0000313" key="2">
    <source>
        <dbReference type="Proteomes" id="UP000004931"/>
    </source>
</evidence>
<gene>
    <name evidence="1" type="ORF">GP2143_02489</name>
</gene>
<accession>A0YEB9</accession>
<proteinExistence type="predicted"/>
<keyword evidence="2" id="KW-1185">Reference proteome</keyword>
<comment type="caution">
    <text evidence="1">The sequence shown here is derived from an EMBL/GenBank/DDBJ whole genome shotgun (WGS) entry which is preliminary data.</text>
</comment>
<name>A0YEB9_9GAMM</name>
<organism evidence="1 2">
    <name type="scientific">marine gamma proteobacterium HTCC2143</name>
    <dbReference type="NCBI Taxonomy" id="247633"/>
    <lineage>
        <taxon>Bacteria</taxon>
        <taxon>Pseudomonadati</taxon>
        <taxon>Pseudomonadota</taxon>
        <taxon>Gammaproteobacteria</taxon>
        <taxon>Cellvibrionales</taxon>
        <taxon>Spongiibacteraceae</taxon>
        <taxon>BD1-7 clade</taxon>
    </lineage>
</organism>